<feature type="transmembrane region" description="Helical" evidence="1">
    <location>
        <begin position="279"/>
        <end position="301"/>
    </location>
</feature>
<dbReference type="InterPro" id="IPR037185">
    <property type="entry name" value="EmrE-like"/>
</dbReference>
<dbReference type="PANTHER" id="PTHR22911">
    <property type="entry name" value="ACYL-MALONYL CONDENSING ENZYME-RELATED"/>
    <property type="match status" value="1"/>
</dbReference>
<keyword evidence="4" id="KW-1185">Reference proteome</keyword>
<feature type="transmembrane region" description="Helical" evidence="1">
    <location>
        <begin position="112"/>
        <end position="131"/>
    </location>
</feature>
<comment type="caution">
    <text evidence="3">The sequence shown here is derived from an EMBL/GenBank/DDBJ whole genome shotgun (WGS) entry which is preliminary data.</text>
</comment>
<accession>A0ABU5EAB4</accession>
<gene>
    <name evidence="3" type="ORF">SMD27_09070</name>
</gene>
<keyword evidence="1" id="KW-0812">Transmembrane</keyword>
<name>A0ABU5EAB4_9PROT</name>
<dbReference type="InterPro" id="IPR000620">
    <property type="entry name" value="EamA_dom"/>
</dbReference>
<evidence type="ECO:0000313" key="4">
    <source>
        <dbReference type="Proteomes" id="UP001279642"/>
    </source>
</evidence>
<dbReference type="Proteomes" id="UP001279642">
    <property type="component" value="Unassembled WGS sequence"/>
</dbReference>
<evidence type="ECO:0000313" key="3">
    <source>
        <dbReference type="EMBL" id="MDY0882994.1"/>
    </source>
</evidence>
<feature type="transmembrane region" description="Helical" evidence="1">
    <location>
        <begin position="51"/>
        <end position="70"/>
    </location>
</feature>
<dbReference type="PANTHER" id="PTHR22911:SF135">
    <property type="entry name" value="BLR4310 PROTEIN"/>
    <property type="match status" value="1"/>
</dbReference>
<sequence length="319" mass="34153">MTSPSGLRPAGSARNSYMRGLFLVTLAMLFSSTSGLFVRSLPDLDPWTINAYRGGFMSLSLLAYLLAIYRRATPALFMPPQPVAFLLSATAFGAATTCYVVAISLASSVASVAALSATAPIFAALLAWLVLRERTSPIVLGAAVLAFIGILAIARSEEGSAGGGNGLLVTVLGLGVPLFMALQTVVLKRFAQIDMTPALVIGGFAVAVIVWLLHGIPLLTPKQFLILALMGMLQLAVSLVCFLRGAPHVPAVQTMLIAMGDVLCNPLWPWLIYGERVPFKVFIGGGLIFVAIVIATLWPQLRRRHENVNRMRHQKRQNA</sequence>
<feature type="transmembrane region" description="Helical" evidence="1">
    <location>
        <begin position="138"/>
        <end position="154"/>
    </location>
</feature>
<organism evidence="3 4">
    <name type="scientific">Dongia soli</name>
    <dbReference type="NCBI Taxonomy" id="600628"/>
    <lineage>
        <taxon>Bacteria</taxon>
        <taxon>Pseudomonadati</taxon>
        <taxon>Pseudomonadota</taxon>
        <taxon>Alphaproteobacteria</taxon>
        <taxon>Rhodospirillales</taxon>
        <taxon>Dongiaceae</taxon>
        <taxon>Dongia</taxon>
    </lineage>
</organism>
<feature type="transmembrane region" description="Helical" evidence="1">
    <location>
        <begin position="82"/>
        <end position="106"/>
    </location>
</feature>
<dbReference type="SUPFAM" id="SSF103481">
    <property type="entry name" value="Multidrug resistance efflux transporter EmrE"/>
    <property type="match status" value="2"/>
</dbReference>
<dbReference type="RefSeq" id="WP_320508050.1">
    <property type="nucleotide sequence ID" value="NZ_JAXCLW010000002.1"/>
</dbReference>
<proteinExistence type="predicted"/>
<feature type="transmembrane region" description="Helical" evidence="1">
    <location>
        <begin position="198"/>
        <end position="218"/>
    </location>
</feature>
<feature type="transmembrane region" description="Helical" evidence="1">
    <location>
        <begin position="255"/>
        <end position="273"/>
    </location>
</feature>
<protein>
    <submittedName>
        <fullName evidence="3">EamA family transporter</fullName>
    </submittedName>
</protein>
<keyword evidence="1" id="KW-0472">Membrane</keyword>
<dbReference type="EMBL" id="JAXCLW010000002">
    <property type="protein sequence ID" value="MDY0882994.1"/>
    <property type="molecule type" value="Genomic_DNA"/>
</dbReference>
<feature type="transmembrane region" description="Helical" evidence="1">
    <location>
        <begin position="166"/>
        <end position="186"/>
    </location>
</feature>
<keyword evidence="1" id="KW-1133">Transmembrane helix</keyword>
<evidence type="ECO:0000256" key="1">
    <source>
        <dbReference type="SAM" id="Phobius"/>
    </source>
</evidence>
<feature type="domain" description="EamA" evidence="2">
    <location>
        <begin position="171"/>
        <end position="296"/>
    </location>
</feature>
<feature type="transmembrane region" description="Helical" evidence="1">
    <location>
        <begin position="224"/>
        <end position="243"/>
    </location>
</feature>
<dbReference type="Pfam" id="PF00892">
    <property type="entry name" value="EamA"/>
    <property type="match status" value="2"/>
</dbReference>
<reference evidence="3 4" key="1">
    <citation type="journal article" date="2016" name="Antonie Van Leeuwenhoek">
        <title>Dongia soli sp. nov., isolated from soil from Dokdo, Korea.</title>
        <authorList>
            <person name="Kim D.U."/>
            <person name="Lee H."/>
            <person name="Kim H."/>
            <person name="Kim S.G."/>
            <person name="Ka J.O."/>
        </authorList>
    </citation>
    <scope>NUCLEOTIDE SEQUENCE [LARGE SCALE GENOMIC DNA]</scope>
    <source>
        <strain evidence="3 4">D78</strain>
    </source>
</reference>
<feature type="domain" description="EamA" evidence="2">
    <location>
        <begin position="19"/>
        <end position="153"/>
    </location>
</feature>
<evidence type="ECO:0000259" key="2">
    <source>
        <dbReference type="Pfam" id="PF00892"/>
    </source>
</evidence>